<feature type="region of interest" description="Disordered" evidence="13">
    <location>
        <begin position="525"/>
        <end position="545"/>
    </location>
</feature>
<evidence type="ECO:0000259" key="16">
    <source>
        <dbReference type="PROSITE" id="PS50271"/>
    </source>
</evidence>
<dbReference type="Pfam" id="PF00443">
    <property type="entry name" value="UCH"/>
    <property type="match status" value="1"/>
</dbReference>
<feature type="region of interest" description="Disordered" evidence="13">
    <location>
        <begin position="1"/>
        <end position="22"/>
    </location>
</feature>
<evidence type="ECO:0000256" key="11">
    <source>
        <dbReference type="ARBA" id="ARBA00058678"/>
    </source>
</evidence>
<name>A0A816TJB9_BRANA</name>
<evidence type="ECO:0000313" key="17">
    <source>
        <dbReference type="EMBL" id="CAF2096067.1"/>
    </source>
</evidence>
<dbReference type="PROSITE" id="PS00972">
    <property type="entry name" value="USP_1"/>
    <property type="match status" value="1"/>
</dbReference>
<feature type="domain" description="MATH" evidence="14">
    <location>
        <begin position="1314"/>
        <end position="1440"/>
    </location>
</feature>
<evidence type="ECO:0000256" key="2">
    <source>
        <dbReference type="ARBA" id="ARBA00009085"/>
    </source>
</evidence>
<dbReference type="InterPro" id="IPR018200">
    <property type="entry name" value="USP_CS"/>
</dbReference>
<keyword evidence="10" id="KW-0862">Zinc</keyword>
<dbReference type="Proteomes" id="UP001295469">
    <property type="component" value="Chromosome A05"/>
</dbReference>
<feature type="domain" description="USP" evidence="15">
    <location>
        <begin position="198"/>
        <end position="1196"/>
    </location>
</feature>
<proteinExistence type="inferred from homology"/>
<keyword evidence="5" id="KW-0479">Metal-binding</keyword>
<gene>
    <name evidence="17" type="ORF">DARMORV10_A05P12820.1</name>
</gene>
<dbReference type="Pfam" id="PF02148">
    <property type="entry name" value="zf-UBP"/>
    <property type="match status" value="1"/>
</dbReference>
<dbReference type="InterPro" id="IPR001607">
    <property type="entry name" value="Znf_UBP"/>
</dbReference>
<dbReference type="InterPro" id="IPR002083">
    <property type="entry name" value="MATH/TRAF_dom"/>
</dbReference>
<dbReference type="InterPro" id="IPR001394">
    <property type="entry name" value="Peptidase_C19_UCH"/>
</dbReference>
<dbReference type="SUPFAM" id="SSF49599">
    <property type="entry name" value="TRAF domain-like"/>
    <property type="match status" value="2"/>
</dbReference>
<dbReference type="Gene3D" id="3.90.70.10">
    <property type="entry name" value="Cysteine proteinases"/>
    <property type="match status" value="2"/>
</dbReference>
<dbReference type="InterPro" id="IPR028889">
    <property type="entry name" value="USP"/>
</dbReference>
<feature type="domain" description="MATH" evidence="14">
    <location>
        <begin position="1150"/>
        <end position="1280"/>
    </location>
</feature>
<dbReference type="PANTHER" id="PTHR24006:SF781">
    <property type="entry name" value="LD34905P"/>
    <property type="match status" value="1"/>
</dbReference>
<evidence type="ECO:0000256" key="8">
    <source>
        <dbReference type="ARBA" id="ARBA00022801"/>
    </source>
</evidence>
<feature type="domain" description="UBP-type" evidence="16">
    <location>
        <begin position="33"/>
        <end position="161"/>
    </location>
</feature>
<evidence type="ECO:0000256" key="3">
    <source>
        <dbReference type="ARBA" id="ARBA00012759"/>
    </source>
</evidence>
<evidence type="ECO:0000256" key="4">
    <source>
        <dbReference type="ARBA" id="ARBA00022670"/>
    </source>
</evidence>
<protein>
    <recommendedName>
        <fullName evidence="3">ubiquitinyl hydrolase 1</fullName>
        <ecNumber evidence="3">3.4.19.12</ecNumber>
    </recommendedName>
</protein>
<dbReference type="EMBL" id="HG994359">
    <property type="protein sequence ID" value="CAF2096067.1"/>
    <property type="molecule type" value="Genomic_DNA"/>
</dbReference>
<dbReference type="InterPro" id="IPR008974">
    <property type="entry name" value="TRAF-like"/>
</dbReference>
<dbReference type="PROSITE" id="PS50144">
    <property type="entry name" value="MATH"/>
    <property type="match status" value="2"/>
</dbReference>
<dbReference type="GO" id="GO:0006508">
    <property type="term" value="P:proteolysis"/>
    <property type="evidence" value="ECO:0007669"/>
    <property type="project" value="UniProtKB-KW"/>
</dbReference>
<feature type="compositionally biased region" description="Basic and acidic residues" evidence="13">
    <location>
        <begin position="690"/>
        <end position="705"/>
    </location>
</feature>
<accession>A0A816TJB9</accession>
<reference evidence="17" key="1">
    <citation type="submission" date="2021-01" db="EMBL/GenBank/DDBJ databases">
        <authorList>
            <consortium name="Genoscope - CEA"/>
            <person name="William W."/>
        </authorList>
    </citation>
    <scope>NUCLEOTIDE SEQUENCE</scope>
</reference>
<feature type="compositionally biased region" description="Polar residues" evidence="13">
    <location>
        <begin position="708"/>
        <end position="718"/>
    </location>
</feature>
<feature type="compositionally biased region" description="Basic and acidic residues" evidence="13">
    <location>
        <begin position="528"/>
        <end position="542"/>
    </location>
</feature>
<comment type="similarity">
    <text evidence="2">Belongs to the peptidase C19 family.</text>
</comment>
<evidence type="ECO:0000259" key="14">
    <source>
        <dbReference type="PROSITE" id="PS50144"/>
    </source>
</evidence>
<dbReference type="EC" id="3.4.19.12" evidence="3"/>
<dbReference type="Gene3D" id="3.30.40.10">
    <property type="entry name" value="Zinc/RING finger domain, C3HC4 (zinc finger)"/>
    <property type="match status" value="1"/>
</dbReference>
<dbReference type="Gene3D" id="2.60.210.10">
    <property type="entry name" value="Apoptosis, Tumor Necrosis Factor Receptor Associated Protein 2, Chain A"/>
    <property type="match status" value="1"/>
</dbReference>
<keyword evidence="9" id="KW-0788">Thiol protease</keyword>
<dbReference type="InterPro" id="IPR038765">
    <property type="entry name" value="Papain-like_cys_pep_sf"/>
</dbReference>
<comment type="catalytic activity">
    <reaction evidence="1">
        <text>Thiol-dependent hydrolysis of ester, thioester, amide, peptide and isopeptide bonds formed by the C-terminal Gly of ubiquitin (a 76-residue protein attached to proteins as an intracellular targeting signal).</text>
        <dbReference type="EC" id="3.4.19.12"/>
    </reaction>
</comment>
<dbReference type="CDD" id="cd00121">
    <property type="entry name" value="MATH"/>
    <property type="match status" value="2"/>
</dbReference>
<sequence length="1449" mass="161685">MGKQLKKGRAPPGGNQFSKKVAKQSAETVMEQRSCVHFDKCVDLNKLLKKMKACKQIKCRECKEGVDMKRRSEGKVSSFSCDAAKRAVWLCLECGRYCCGGVGLPTEPQSHVMRHIKMTCHRLVIQCENTRLRWCFACQSLLPFEKEVNGERKYLLLEAVKLIKERSSKTCSGETVPEDSCSSSSISGETKGSGYGVRGLVNLGNTCFFNSVLQNLLSLDRLRDRLLKEDLSCGGPLVSSLKKLFTEATSEAGLFNSVINPWDFFGSLCSKAPQFRGYQQHDSHELLRCLLDGLSMEESSLRKKLDGDESEKPTLVDSVFGGEVSSTISCLECGHSSKVYEPFLDLSLPVPSKKQTLSQEERSKLPPPTKVLENVEDSKDSPTTMTFDNNQVPEIIVTQKDMEEVGSFWCESFGIEVSHNETDLVSQGGVSDNEDRSAKQKDKEAIMQCSKDTALNGIDEAQVWGNPDLGQSSSSANPLADEEVPLLVVDSQVMNMPYKDDKTVAEGKGAKQACSIVRQTFESSTETLMHDNDRSAKPDKESMQCSKDTASSEISAEIDEAQVWGYPDIRHSFSSAKPCADEEVSLLVADSQGGVSENDEGSAKQKDKEAIMQCSKDTASSGIDEAQVWGYPANPLANEELPLLVVDSQVMNMPYKDDISYDDKTAAEGKGEKQACSIVRQTFESSTETLMHDNDGSAKPDKEDAQAMQCSKETASSEISEEIDIGHSSSSAKPCADEEVPLLVADSQVLYMPYKDDKTVAEDKGEISSSYVSGHHDRTVDYVDFSWFFEEPDVSCDDKTVGECEDEVFSSLMSSHHGKTVDYAVLNEPDVSCNDKTVKERESEVTSSLVSSHHGKTIDYAVLNEPDVSCNDKTVKEREGEVTSSLVSSHHGKTVDYAALNEPDVSCGDKTVKECEGEAPSSFVSSHHGQKIDNADYYWFFEEPEVSKGPVFGPPTKAEVSEAGFMGVSSNSDAEVVLDDSDSPVSVDTCLAMFTKPEILSEDNAWHCENCSKNLKLQRLREKRERFGYGWVYDNGFDECRDNLFNQSFIDFNNWDTIFDDEAVDSEEVVVRRAAIKRVLVNKAPPVLTIHLKRFSQDAQGRLSKLRGHVAFSEFIDLGLYMDMDSRQDEEDQPVYMLAGLVEHSGTMRRGHYVAYIRGDDKERRDSSVWYRASDSFVRQLYFVVCNMFWYFNIRLDLVKDYLSAYLTIADEKCTGSNWGVTCCFNLSVISQIGEFDICTASVFSFDSNHVSWGVSSLISQDMLKQKFIVNDKAVFCAEITGVVPLFLNVIINTFSPTMGTAERVKLMKVPRNNSRFTWKITQFSSFSGESHSSYEFTCGPRRWYLEMYPKGYLEGKGNSLSLFLHASDFVSKAPVEATSAIYKLRVLDQHKRNHHEINTAHRFTSNTRWGFNKFLELEELHKASNGFLVNDAIYIGVEFLSMATREYL</sequence>
<evidence type="ECO:0000256" key="1">
    <source>
        <dbReference type="ARBA" id="ARBA00000707"/>
    </source>
</evidence>
<dbReference type="PROSITE" id="PS50271">
    <property type="entry name" value="ZF_UBP"/>
    <property type="match status" value="1"/>
</dbReference>
<evidence type="ECO:0000256" key="6">
    <source>
        <dbReference type="ARBA" id="ARBA00022771"/>
    </source>
</evidence>
<dbReference type="GO" id="GO:0004843">
    <property type="term" value="F:cysteine-type deubiquitinase activity"/>
    <property type="evidence" value="ECO:0007669"/>
    <property type="project" value="UniProtKB-EC"/>
</dbReference>
<dbReference type="PROSITE" id="PS00973">
    <property type="entry name" value="USP_2"/>
    <property type="match status" value="1"/>
</dbReference>
<evidence type="ECO:0000256" key="5">
    <source>
        <dbReference type="ARBA" id="ARBA00022723"/>
    </source>
</evidence>
<keyword evidence="8" id="KW-0378">Hydrolase</keyword>
<keyword evidence="6 12" id="KW-0863">Zinc-finger</keyword>
<dbReference type="PANTHER" id="PTHR24006">
    <property type="entry name" value="UBIQUITIN CARBOXYL-TERMINAL HYDROLASE"/>
    <property type="match status" value="1"/>
</dbReference>
<dbReference type="FunFam" id="3.30.40.10:FF:000900">
    <property type="entry name" value="Ubiquitinyl hydrolase 1"/>
    <property type="match status" value="1"/>
</dbReference>
<dbReference type="InterPro" id="IPR050164">
    <property type="entry name" value="Peptidase_C19"/>
</dbReference>
<keyword evidence="4" id="KW-0645">Protease</keyword>
<dbReference type="InterPro" id="IPR013083">
    <property type="entry name" value="Znf_RING/FYVE/PHD"/>
</dbReference>
<dbReference type="GO" id="GO:0008270">
    <property type="term" value="F:zinc ion binding"/>
    <property type="evidence" value="ECO:0007669"/>
    <property type="project" value="UniProtKB-KW"/>
</dbReference>
<dbReference type="SUPFAM" id="SSF54001">
    <property type="entry name" value="Cysteine proteinases"/>
    <property type="match status" value="1"/>
</dbReference>
<dbReference type="GO" id="GO:0016579">
    <property type="term" value="P:protein deubiquitination"/>
    <property type="evidence" value="ECO:0007669"/>
    <property type="project" value="InterPro"/>
</dbReference>
<evidence type="ECO:0000256" key="10">
    <source>
        <dbReference type="ARBA" id="ARBA00022833"/>
    </source>
</evidence>
<dbReference type="Pfam" id="PF22486">
    <property type="entry name" value="MATH_2"/>
    <property type="match status" value="2"/>
</dbReference>
<organism evidence="17">
    <name type="scientific">Brassica napus</name>
    <name type="common">Rape</name>
    <dbReference type="NCBI Taxonomy" id="3708"/>
    <lineage>
        <taxon>Eukaryota</taxon>
        <taxon>Viridiplantae</taxon>
        <taxon>Streptophyta</taxon>
        <taxon>Embryophyta</taxon>
        <taxon>Tracheophyta</taxon>
        <taxon>Spermatophyta</taxon>
        <taxon>Magnoliopsida</taxon>
        <taxon>eudicotyledons</taxon>
        <taxon>Gunneridae</taxon>
        <taxon>Pentapetalae</taxon>
        <taxon>rosids</taxon>
        <taxon>malvids</taxon>
        <taxon>Brassicales</taxon>
        <taxon>Brassicaceae</taxon>
        <taxon>Brassiceae</taxon>
        <taxon>Brassica</taxon>
    </lineage>
</organism>
<evidence type="ECO:0000256" key="9">
    <source>
        <dbReference type="ARBA" id="ARBA00022807"/>
    </source>
</evidence>
<dbReference type="PROSITE" id="PS50235">
    <property type="entry name" value="USP_3"/>
    <property type="match status" value="1"/>
</dbReference>
<evidence type="ECO:0000256" key="13">
    <source>
        <dbReference type="SAM" id="MobiDB-lite"/>
    </source>
</evidence>
<evidence type="ECO:0000256" key="12">
    <source>
        <dbReference type="PROSITE-ProRule" id="PRU00502"/>
    </source>
</evidence>
<feature type="region of interest" description="Disordered" evidence="13">
    <location>
        <begin position="354"/>
        <end position="387"/>
    </location>
</feature>
<dbReference type="SMART" id="SM00290">
    <property type="entry name" value="ZnF_UBP"/>
    <property type="match status" value="1"/>
</dbReference>
<keyword evidence="7" id="KW-0833">Ubl conjugation pathway</keyword>
<feature type="region of interest" description="Disordered" evidence="13">
    <location>
        <begin position="687"/>
        <end position="734"/>
    </location>
</feature>
<comment type="function">
    <text evidence="11">Recognizes and hydrolyzes the peptide bond at the C-terminal Gly of ubiquitin. Involved in the processing of poly-ubiquitin precursors as well as that of ubiquitinated proteins. Is involved in resistance to the arginine analog canavanine (CAN).</text>
</comment>
<evidence type="ECO:0000259" key="15">
    <source>
        <dbReference type="PROSITE" id="PS50235"/>
    </source>
</evidence>
<evidence type="ECO:0000256" key="7">
    <source>
        <dbReference type="ARBA" id="ARBA00022786"/>
    </source>
</evidence>
<dbReference type="SUPFAM" id="SSF57850">
    <property type="entry name" value="RING/U-box"/>
    <property type="match status" value="1"/>
</dbReference>
<dbReference type="SMART" id="SM00061">
    <property type="entry name" value="MATH"/>
    <property type="match status" value="2"/>
</dbReference>